<dbReference type="Proteomes" id="UP000252519">
    <property type="component" value="Unassembled WGS sequence"/>
</dbReference>
<keyword evidence="2" id="KW-1185">Reference proteome</keyword>
<reference evidence="1 2" key="1">
    <citation type="submission" date="2014-10" db="EMBL/GenBank/DDBJ databases">
        <title>Draft genome of the hookworm Ancylostoma caninum.</title>
        <authorList>
            <person name="Mitreva M."/>
        </authorList>
    </citation>
    <scope>NUCLEOTIDE SEQUENCE [LARGE SCALE GENOMIC DNA]</scope>
    <source>
        <strain evidence="1 2">Baltimore</strain>
    </source>
</reference>
<accession>A0A368GTF2</accession>
<protein>
    <recommendedName>
        <fullName evidence="3">AB hydrolase-1 domain-containing protein</fullName>
    </recommendedName>
</protein>
<dbReference type="InterPro" id="IPR010463">
    <property type="entry name" value="DUF1057"/>
</dbReference>
<evidence type="ECO:0000313" key="2">
    <source>
        <dbReference type="Proteomes" id="UP000252519"/>
    </source>
</evidence>
<dbReference type="PANTHER" id="PTHR47533:SF4">
    <property type="entry name" value="AB HYDROLASE-1 DOMAIN-CONTAINING PROTEIN"/>
    <property type="match status" value="1"/>
</dbReference>
<sequence>LGSAEFLSKFHLNDAEWLRSSQITFSTTIVYNLQETFFESSIIIVTDIVSLSFLKMIIFELFKGEASTSSTPVDPLLRRQRVQFCTSVGDRIEAEAVFQDTLPSGSPLGTVVAIHGAPGSHKDYKYVTPLLREKGIRFIGVNMPGFGLTPGDDRLKCDNVERNNFVHELIANIENVNSLILMGHSRGSENAAGVAARNLDKLSGLVLVNPTGLRRHRAMRPFCLVTFVLWLYSLGPLVKNIMHPFMKFFYNSVLGLRLDTGERAMMCVRTMYNLEYEKGLRPCIDAINEKENVRLLVAYAGKDPLIEPSISRDLANSFHDHKELSCEDKSEDVERDVIKRTSSLFNSGVRTVSVNFKSDGHFLQKDRARFIADGIEAMLRK</sequence>
<comment type="caution">
    <text evidence="1">The sequence shown here is derived from an EMBL/GenBank/DDBJ whole genome shotgun (WGS) entry which is preliminary data.</text>
</comment>
<proteinExistence type="predicted"/>
<dbReference type="PANTHER" id="PTHR47533">
    <property type="entry name" value="PROTEIN CBG21859"/>
    <property type="match status" value="1"/>
</dbReference>
<organism evidence="1 2">
    <name type="scientific">Ancylostoma caninum</name>
    <name type="common">Dog hookworm</name>
    <dbReference type="NCBI Taxonomy" id="29170"/>
    <lineage>
        <taxon>Eukaryota</taxon>
        <taxon>Metazoa</taxon>
        <taxon>Ecdysozoa</taxon>
        <taxon>Nematoda</taxon>
        <taxon>Chromadorea</taxon>
        <taxon>Rhabditida</taxon>
        <taxon>Rhabditina</taxon>
        <taxon>Rhabditomorpha</taxon>
        <taxon>Strongyloidea</taxon>
        <taxon>Ancylostomatidae</taxon>
        <taxon>Ancylostomatinae</taxon>
        <taxon>Ancylostoma</taxon>
    </lineage>
</organism>
<dbReference type="Gene3D" id="3.40.50.1820">
    <property type="entry name" value="alpha/beta hydrolase"/>
    <property type="match status" value="1"/>
</dbReference>
<dbReference type="AlphaFoldDB" id="A0A368GTF2"/>
<evidence type="ECO:0000313" key="1">
    <source>
        <dbReference type="EMBL" id="RCN47594.1"/>
    </source>
</evidence>
<evidence type="ECO:0008006" key="3">
    <source>
        <dbReference type="Google" id="ProtNLM"/>
    </source>
</evidence>
<dbReference type="OrthoDB" id="6431331at2759"/>
<name>A0A368GTF2_ANCCA</name>
<dbReference type="Pfam" id="PF06342">
    <property type="entry name" value="DUF1057"/>
    <property type="match status" value="1"/>
</dbReference>
<gene>
    <name evidence="1" type="ORF">ANCCAN_06368</name>
</gene>
<dbReference type="EMBL" id="JOJR01000060">
    <property type="protein sequence ID" value="RCN47594.1"/>
    <property type="molecule type" value="Genomic_DNA"/>
</dbReference>
<dbReference type="SUPFAM" id="SSF53474">
    <property type="entry name" value="alpha/beta-Hydrolases"/>
    <property type="match status" value="1"/>
</dbReference>
<dbReference type="STRING" id="29170.A0A368GTF2"/>
<feature type="non-terminal residue" evidence="1">
    <location>
        <position position="1"/>
    </location>
</feature>
<dbReference type="InterPro" id="IPR029058">
    <property type="entry name" value="AB_hydrolase_fold"/>
</dbReference>